<organism evidence="3 4">
    <name type="scientific">Limosa lapponica baueri</name>
    <dbReference type="NCBI Taxonomy" id="1758121"/>
    <lineage>
        <taxon>Eukaryota</taxon>
        <taxon>Metazoa</taxon>
        <taxon>Chordata</taxon>
        <taxon>Craniata</taxon>
        <taxon>Vertebrata</taxon>
        <taxon>Euteleostomi</taxon>
        <taxon>Archelosauria</taxon>
        <taxon>Archosauria</taxon>
        <taxon>Dinosauria</taxon>
        <taxon>Saurischia</taxon>
        <taxon>Theropoda</taxon>
        <taxon>Coelurosauria</taxon>
        <taxon>Aves</taxon>
        <taxon>Neognathae</taxon>
        <taxon>Neoaves</taxon>
        <taxon>Charadriiformes</taxon>
        <taxon>Scolopacidae</taxon>
        <taxon>Limosa</taxon>
    </lineage>
</organism>
<gene>
    <name evidence="3" type="ORF">llap_9955</name>
</gene>
<dbReference type="PANTHER" id="PTHR33332">
    <property type="entry name" value="REVERSE TRANSCRIPTASE DOMAIN-CONTAINING PROTEIN"/>
    <property type="match status" value="1"/>
</dbReference>
<evidence type="ECO:0000259" key="2">
    <source>
        <dbReference type="Pfam" id="PF00078"/>
    </source>
</evidence>
<dbReference type="InterPro" id="IPR000477">
    <property type="entry name" value="RT_dom"/>
</dbReference>
<reference evidence="4" key="1">
    <citation type="submission" date="2017-11" db="EMBL/GenBank/DDBJ databases">
        <authorList>
            <person name="Lima N.C."/>
            <person name="Parody-Merino A.M."/>
            <person name="Battley P.F."/>
            <person name="Fidler A.E."/>
            <person name="Prosdocimi F."/>
        </authorList>
    </citation>
    <scope>NUCLEOTIDE SEQUENCE [LARGE SCALE GENOMIC DNA]</scope>
</reference>
<evidence type="ECO:0000313" key="3">
    <source>
        <dbReference type="EMBL" id="PKU39734.1"/>
    </source>
</evidence>
<evidence type="ECO:0000313" key="4">
    <source>
        <dbReference type="Proteomes" id="UP000233556"/>
    </source>
</evidence>
<feature type="domain" description="Reverse transcriptase" evidence="2">
    <location>
        <begin position="75"/>
        <end position="181"/>
    </location>
</feature>
<accession>A0A2I0U0X2</accession>
<dbReference type="OrthoDB" id="416454at2759"/>
<name>A0A2I0U0X2_LIMLA</name>
<dbReference type="AlphaFoldDB" id="A0A2I0U0X2"/>
<dbReference type="Proteomes" id="UP000233556">
    <property type="component" value="Unassembled WGS sequence"/>
</dbReference>
<keyword evidence="4" id="KW-1185">Reference proteome</keyword>
<dbReference type="GO" id="GO:0003964">
    <property type="term" value="F:RNA-directed DNA polymerase activity"/>
    <property type="evidence" value="ECO:0007669"/>
    <property type="project" value="UniProtKB-KW"/>
</dbReference>
<proteinExistence type="predicted"/>
<keyword evidence="3" id="KW-0695">RNA-directed DNA polymerase</keyword>
<dbReference type="EMBL" id="KZ506419">
    <property type="protein sequence ID" value="PKU39734.1"/>
    <property type="molecule type" value="Genomic_DNA"/>
</dbReference>
<protein>
    <submittedName>
        <fullName evidence="3">Rna-directed dna polymerase from mobile element jockey-like</fullName>
    </submittedName>
</protein>
<keyword evidence="3" id="KW-0808">Transferase</keyword>
<feature type="region of interest" description="Disordered" evidence="1">
    <location>
        <begin position="220"/>
        <end position="242"/>
    </location>
</feature>
<dbReference type="Pfam" id="PF00078">
    <property type="entry name" value="RVT_1"/>
    <property type="match status" value="1"/>
</dbReference>
<sequence length="242" mass="26304">MLVVENGGSASCLSYDLVMESASLGVSSELREKHASSASEGLAGVLTPPLSIIYQQPWQTGAVPADWHLANVMSIHKKGQKDDPGSSRLVSLTSVPGKVMEQIILSAIMQSMKDAQMIRPSQHGFMKGRSCLTNLISFYGKVTHLVDEGKAEDVDYLDFGKPFDTVSHSILLENKAKCQVLHLGHNNPMQHYRLGAEWLELPGRKGPGGVGRLWAEHEPAVCPGGQEEGQQHPGLDQEQRGE</sequence>
<evidence type="ECO:0000256" key="1">
    <source>
        <dbReference type="SAM" id="MobiDB-lite"/>
    </source>
</evidence>
<keyword evidence="3" id="KW-0548">Nucleotidyltransferase</keyword>
<reference evidence="4" key="2">
    <citation type="submission" date="2017-12" db="EMBL/GenBank/DDBJ databases">
        <title>Genome sequence of the Bar-tailed Godwit (Limosa lapponica baueri).</title>
        <authorList>
            <person name="Lima N.C.B."/>
            <person name="Parody-Merino A.M."/>
            <person name="Battley P.F."/>
            <person name="Fidler A.E."/>
            <person name="Prosdocimi F."/>
        </authorList>
    </citation>
    <scope>NUCLEOTIDE SEQUENCE [LARGE SCALE GENOMIC DNA]</scope>
</reference>